<gene>
    <name evidence="2" type="ORF">CEXT_771171</name>
</gene>
<sequence length="110" mass="12780">MACRRPSRNTAQELLAKPRQDNNQMLTRGEKSHGKYRRGSLLKKGTEILKEFKKKKKAESLVEKKKKRKTGILRGPPPDLARLQIRRKFSFNQQQRRIIQSGSDAETSTF</sequence>
<evidence type="ECO:0008006" key="4">
    <source>
        <dbReference type="Google" id="ProtNLM"/>
    </source>
</evidence>
<evidence type="ECO:0000313" key="2">
    <source>
        <dbReference type="EMBL" id="GIX98807.1"/>
    </source>
</evidence>
<protein>
    <recommendedName>
        <fullName evidence="4">Ribosomal protein S18</fullName>
    </recommendedName>
</protein>
<evidence type="ECO:0000256" key="1">
    <source>
        <dbReference type="SAM" id="MobiDB-lite"/>
    </source>
</evidence>
<comment type="caution">
    <text evidence="2">The sequence shown here is derived from an EMBL/GenBank/DDBJ whole genome shotgun (WGS) entry which is preliminary data.</text>
</comment>
<keyword evidence="3" id="KW-1185">Reference proteome</keyword>
<feature type="region of interest" description="Disordered" evidence="1">
    <location>
        <begin position="1"/>
        <end position="78"/>
    </location>
</feature>
<evidence type="ECO:0000313" key="3">
    <source>
        <dbReference type="Proteomes" id="UP001054945"/>
    </source>
</evidence>
<accession>A0AAV4PML4</accession>
<proteinExistence type="predicted"/>
<dbReference type="Proteomes" id="UP001054945">
    <property type="component" value="Unassembled WGS sequence"/>
</dbReference>
<organism evidence="2 3">
    <name type="scientific">Caerostris extrusa</name>
    <name type="common">Bark spider</name>
    <name type="synonym">Caerostris bankana</name>
    <dbReference type="NCBI Taxonomy" id="172846"/>
    <lineage>
        <taxon>Eukaryota</taxon>
        <taxon>Metazoa</taxon>
        <taxon>Ecdysozoa</taxon>
        <taxon>Arthropoda</taxon>
        <taxon>Chelicerata</taxon>
        <taxon>Arachnida</taxon>
        <taxon>Araneae</taxon>
        <taxon>Araneomorphae</taxon>
        <taxon>Entelegynae</taxon>
        <taxon>Araneoidea</taxon>
        <taxon>Araneidae</taxon>
        <taxon>Caerostris</taxon>
    </lineage>
</organism>
<name>A0AAV4PML4_CAEEX</name>
<dbReference type="AlphaFoldDB" id="A0AAV4PML4"/>
<dbReference type="EMBL" id="BPLR01004964">
    <property type="protein sequence ID" value="GIX98807.1"/>
    <property type="molecule type" value="Genomic_DNA"/>
</dbReference>
<reference evidence="2 3" key="1">
    <citation type="submission" date="2021-06" db="EMBL/GenBank/DDBJ databases">
        <title>Caerostris extrusa draft genome.</title>
        <authorList>
            <person name="Kono N."/>
            <person name="Arakawa K."/>
        </authorList>
    </citation>
    <scope>NUCLEOTIDE SEQUENCE [LARGE SCALE GENOMIC DNA]</scope>
</reference>